<dbReference type="PANTHER" id="PTHR12815:SF42">
    <property type="entry name" value="BACTERIAL SURFACE ANTIGEN (D15) DOMAIN-CONTAINING PROTEIN"/>
    <property type="match status" value="1"/>
</dbReference>
<dbReference type="InterPro" id="IPR039910">
    <property type="entry name" value="D15-like"/>
</dbReference>
<dbReference type="Gene3D" id="3.10.20.310">
    <property type="entry name" value="membrane protein fhac"/>
    <property type="match status" value="1"/>
</dbReference>
<evidence type="ECO:0000313" key="6">
    <source>
        <dbReference type="Proteomes" id="UP000264310"/>
    </source>
</evidence>
<dbReference type="EMBL" id="QURL01000002">
    <property type="protein sequence ID" value="RFC65540.1"/>
    <property type="molecule type" value="Genomic_DNA"/>
</dbReference>
<organism evidence="5 6">
    <name type="scientific">Fulvimarina endophytica</name>
    <dbReference type="NCBI Taxonomy" id="2293836"/>
    <lineage>
        <taxon>Bacteria</taxon>
        <taxon>Pseudomonadati</taxon>
        <taxon>Pseudomonadota</taxon>
        <taxon>Alphaproteobacteria</taxon>
        <taxon>Hyphomicrobiales</taxon>
        <taxon>Aurantimonadaceae</taxon>
        <taxon>Fulvimarina</taxon>
    </lineage>
</organism>
<evidence type="ECO:0000256" key="3">
    <source>
        <dbReference type="ARBA" id="ARBA00023136"/>
    </source>
</evidence>
<keyword evidence="2" id="KW-1134">Transmembrane beta strand</keyword>
<proteinExistence type="predicted"/>
<dbReference type="Proteomes" id="UP000264310">
    <property type="component" value="Unassembled WGS sequence"/>
</dbReference>
<reference evidence="5 6" key="1">
    <citation type="submission" date="2018-08" db="EMBL/GenBank/DDBJ databases">
        <title>Fulvimarina sp. 85, whole genome shotgun sequence.</title>
        <authorList>
            <person name="Tuo L."/>
        </authorList>
    </citation>
    <scope>NUCLEOTIDE SEQUENCE [LARGE SCALE GENOMIC DNA]</scope>
    <source>
        <strain evidence="5 6">85</strain>
    </source>
</reference>
<evidence type="ECO:0000259" key="4">
    <source>
        <dbReference type="Pfam" id="PF01103"/>
    </source>
</evidence>
<evidence type="ECO:0000313" key="5">
    <source>
        <dbReference type="EMBL" id="RFC65540.1"/>
    </source>
</evidence>
<name>A0A371X8L6_9HYPH</name>
<dbReference type="PANTHER" id="PTHR12815">
    <property type="entry name" value="SORTING AND ASSEMBLY MACHINERY SAMM50 PROTEIN FAMILY MEMBER"/>
    <property type="match status" value="1"/>
</dbReference>
<dbReference type="Gene3D" id="2.40.160.50">
    <property type="entry name" value="membrane protein fhac: a member of the omp85/tpsb transporter family"/>
    <property type="match status" value="1"/>
</dbReference>
<keyword evidence="2" id="KW-0812">Transmembrane</keyword>
<feature type="domain" description="Bacterial surface antigen (D15)" evidence="4">
    <location>
        <begin position="321"/>
        <end position="637"/>
    </location>
</feature>
<evidence type="ECO:0000256" key="1">
    <source>
        <dbReference type="ARBA" id="ARBA00004370"/>
    </source>
</evidence>
<comment type="subcellular location">
    <subcellularLocation>
        <location evidence="1">Membrane</location>
    </subcellularLocation>
</comment>
<dbReference type="RefSeq" id="WP_116682436.1">
    <property type="nucleotide sequence ID" value="NZ_QURL01000002.1"/>
</dbReference>
<sequence>MSVAGAVAPGSASAFELFGFKFFESEDDTEFDVINPLNYTVRMEVAPAADDDGDLSSTLEDSSVLLADEAEPVAGSLGLIAKAKQDRKRLVAALYEAARYDGLVYIFIDGKNVSDILPDTKFDGSRPVPVVIQVLPGPKYELGRVVVDTNGVPLDPSEFGLQTGGSASSVDVLAAENKIYRDLREDGRPFVAVTQRDILADAATDRLDYLTEISPGNPVPFGETWVAGAEEVDPGFVAYMSGIYADEVFSPEDLEKARQRLVDLGVFSSVVVKEAKAQGPDGRLPVQVTVAERQNFGFYGVGATYSNTEGAGASGYVGYRNLFGRAENIRLDLSVSRIGATAISGTARDLDGIDYSSSLVFEKPGVLGPDSTYIGSLAAGRVQPLAYEREFVTASSGVEYEVDDNQTWSVSVAADYSDVTDFLGTQQYFIGSVPIKYTFDNRDSELNPTEGFLFEANLEPSYGINTQAFFLNSRVGGSTYYSPLESDRLILAGRLGYGTIFGATLQDVPNYRRFYAGGGGSVRGYEFQSISPYYPSQAGPGQNSIFEDTPQGGLSLFDGAVEARVGVTENIQIVPLLDFGVASSDRLPEFADIKLGTGIGARYLTSFGPIRLDVAVPLDPGPRDSSFQFYAGIGQAF</sequence>
<dbReference type="InterPro" id="IPR000184">
    <property type="entry name" value="Bac_surfAg_D15"/>
</dbReference>
<dbReference type="Pfam" id="PF01103">
    <property type="entry name" value="Omp85"/>
    <property type="match status" value="1"/>
</dbReference>
<keyword evidence="3" id="KW-0472">Membrane</keyword>
<dbReference type="GO" id="GO:0019867">
    <property type="term" value="C:outer membrane"/>
    <property type="evidence" value="ECO:0007669"/>
    <property type="project" value="InterPro"/>
</dbReference>
<evidence type="ECO:0000256" key="2">
    <source>
        <dbReference type="ARBA" id="ARBA00022452"/>
    </source>
</evidence>
<accession>A0A371X8L6</accession>
<dbReference type="OrthoDB" id="9769707at2"/>
<gene>
    <name evidence="5" type="ORF">DYI37_06145</name>
</gene>
<keyword evidence="6" id="KW-1185">Reference proteome</keyword>
<comment type="caution">
    <text evidence="5">The sequence shown here is derived from an EMBL/GenBank/DDBJ whole genome shotgun (WGS) entry which is preliminary data.</text>
</comment>
<protein>
    <submittedName>
        <fullName evidence="5">Outer membrane protein assembly factor</fullName>
    </submittedName>
</protein>
<dbReference type="AlphaFoldDB" id="A0A371X8L6"/>